<evidence type="ECO:0000313" key="4">
    <source>
        <dbReference type="Proteomes" id="UP000183924"/>
    </source>
</evidence>
<feature type="transmembrane region" description="Helical" evidence="2">
    <location>
        <begin position="208"/>
        <end position="230"/>
    </location>
</feature>
<evidence type="ECO:0000313" key="3">
    <source>
        <dbReference type="EMBL" id="OIZ96456.1"/>
    </source>
</evidence>
<dbReference type="RefSeq" id="WP_071661812.1">
    <property type="nucleotide sequence ID" value="NZ_LUKY01000022.1"/>
</dbReference>
<feature type="coiled-coil region" evidence="1">
    <location>
        <begin position="264"/>
        <end position="298"/>
    </location>
</feature>
<name>A0A1J8NMX1_9COXI</name>
<keyword evidence="2" id="KW-0472">Membrane</keyword>
<evidence type="ECO:0000256" key="1">
    <source>
        <dbReference type="SAM" id="Coils"/>
    </source>
</evidence>
<dbReference type="InterPro" id="IPR052785">
    <property type="entry name" value="Enterotoxin_cmpnt"/>
</dbReference>
<proteinExistence type="predicted"/>
<dbReference type="STRING" id="1225476.A1D18_00185"/>
<dbReference type="InterPro" id="IPR008414">
    <property type="entry name" value="HBL"/>
</dbReference>
<dbReference type="Proteomes" id="UP000183924">
    <property type="component" value="Unassembled WGS sequence"/>
</dbReference>
<gene>
    <name evidence="3" type="ORF">A1D18_00185</name>
</gene>
<reference evidence="3 4" key="1">
    <citation type="submission" date="2016-03" db="EMBL/GenBank/DDBJ databases">
        <title>Comparative genomics of Rickettsiella.</title>
        <authorList>
            <person name="Chandler C."/>
            <person name="Wang Y."/>
        </authorList>
    </citation>
    <scope>NUCLEOTIDE SEQUENCE [LARGE SCALE GENOMIC DNA]</scope>
    <source>
        <strain evidence="3 4">RCFS May 2013</strain>
    </source>
</reference>
<dbReference type="GO" id="GO:0016020">
    <property type="term" value="C:membrane"/>
    <property type="evidence" value="ECO:0007669"/>
    <property type="project" value="InterPro"/>
</dbReference>
<dbReference type="EMBL" id="LUKY01000022">
    <property type="protein sequence ID" value="OIZ96456.1"/>
    <property type="molecule type" value="Genomic_DNA"/>
</dbReference>
<dbReference type="PANTHER" id="PTHR38443:SF2">
    <property type="entry name" value="NON-HEMOLYTIC ENTEROTOXIN LYTIC COMPONENT L1"/>
    <property type="match status" value="1"/>
</dbReference>
<comment type="caution">
    <text evidence="3">The sequence shown here is derived from an EMBL/GenBank/DDBJ whole genome shotgun (WGS) entry which is preliminary data.</text>
</comment>
<dbReference type="OrthoDB" id="9921304at2"/>
<organism evidence="3 4">
    <name type="scientific">Candidatus Rickettsiella isopodorum</name>
    <dbReference type="NCBI Taxonomy" id="1225476"/>
    <lineage>
        <taxon>Bacteria</taxon>
        <taxon>Pseudomonadati</taxon>
        <taxon>Pseudomonadota</taxon>
        <taxon>Gammaproteobacteria</taxon>
        <taxon>Legionellales</taxon>
        <taxon>Coxiellaceae</taxon>
        <taxon>Rickettsiella</taxon>
    </lineage>
</organism>
<feature type="transmembrane region" description="Helical" evidence="2">
    <location>
        <begin position="242"/>
        <end position="262"/>
    </location>
</feature>
<dbReference type="Pfam" id="PF05791">
    <property type="entry name" value="Bacillus_HBL"/>
    <property type="match status" value="1"/>
</dbReference>
<dbReference type="PANTHER" id="PTHR38443">
    <property type="match status" value="1"/>
</dbReference>
<dbReference type="AlphaFoldDB" id="A0A1J8NMX1"/>
<dbReference type="Gene3D" id="1.20.1170.10">
    <property type="match status" value="1"/>
</dbReference>
<sequence length="417" mass="45989">MNTLNRVRIYSTLEIYDPIMTRSYSASEDDLIASALIKENMGSVHTNSSLVQTYIATCLTQKNIKLDKIKSIEKTQQETREHARHWLNHLVPKINATYTDVSGFCNLSSSYWEDLIKFAAEIQEANDTNAQNFKLGISDLKETIQDKESKTQQLIDKLSLFRTDLESDNHNFQSIVADADQIYAGSEGEIAITRKNIDAITTAIDKNIGLIAGGAVAIVGGIVMIGIGAIGSVVTGGAAVKLIVAGVITTVTGVAMVAAASIDLENKQRDYGQALQKMKQLEDEMAALENTKNHFTALTTHNTHAHTAVENMRQAWVTIKNNFQELESSVTIINPERRFMLVNKLKTAQKNFDDLKQQAVNAQKNGSLEVKVDSELANSLRLAKIFYSFPALSISTKRLASPQPWILPLTELADLTC</sequence>
<evidence type="ECO:0000256" key="2">
    <source>
        <dbReference type="SAM" id="Phobius"/>
    </source>
</evidence>
<keyword evidence="4" id="KW-1185">Reference proteome</keyword>
<keyword evidence="1" id="KW-0175">Coiled coil</keyword>
<dbReference type="SUPFAM" id="SSF58100">
    <property type="entry name" value="Bacterial hemolysins"/>
    <property type="match status" value="1"/>
</dbReference>
<keyword evidence="2" id="KW-0812">Transmembrane</keyword>
<accession>A0A1J8NMX1</accession>
<protein>
    <submittedName>
        <fullName evidence="3">Uncharacterized protein</fullName>
    </submittedName>
</protein>
<keyword evidence="2" id="KW-1133">Transmembrane helix</keyword>